<evidence type="ECO:0000259" key="6">
    <source>
        <dbReference type="PROSITE" id="PS50102"/>
    </source>
</evidence>
<dbReference type="PROSITE" id="PS50102">
    <property type="entry name" value="RRM"/>
    <property type="match status" value="1"/>
</dbReference>
<reference evidence="7 8" key="1">
    <citation type="submission" date="2024-06" db="EMBL/GenBank/DDBJ databases">
        <title>A chromosome level genome sequence of Diviner's sage (Salvia divinorum).</title>
        <authorList>
            <person name="Ford S.A."/>
            <person name="Ro D.-K."/>
            <person name="Ness R.W."/>
            <person name="Phillips M.A."/>
        </authorList>
    </citation>
    <scope>NUCLEOTIDE SEQUENCE [LARGE SCALE GENOMIC DNA]</scope>
    <source>
        <strain evidence="7">SAF-2024a</strain>
        <tissue evidence="7">Leaf</tissue>
    </source>
</reference>
<feature type="compositionally biased region" description="Acidic residues" evidence="5">
    <location>
        <begin position="542"/>
        <end position="582"/>
    </location>
</feature>
<feature type="region of interest" description="Disordered" evidence="5">
    <location>
        <begin position="781"/>
        <end position="813"/>
    </location>
</feature>
<evidence type="ECO:0000256" key="2">
    <source>
        <dbReference type="ARBA" id="ARBA00022884"/>
    </source>
</evidence>
<feature type="compositionally biased region" description="Basic and acidic residues" evidence="5">
    <location>
        <begin position="501"/>
        <end position="525"/>
    </location>
</feature>
<sequence>MGEKLRLHLGGLGSNVQASDLHKTFTSPQLGEVQSVEIIRTKGRSFAYIEFVPASDKGLAKLFSTYNGCMWKGGRLKLEKAKEDYQCRLRREWMEAAQHETKLPNQCVDADESLCEMPKPKKEDIEKMQLKLFFPKLRKLRVIPLKGTGKHKYSFQRIEVPPLPTHFCDCEEHFVPPEPVKRNHSGHPMPAKRNNTDDHEVDNNGVNEEELNMMKSILDKLLEKEIRSEIVSNEAETSEEIQHDASLADQCQVYDNEEDQESEEDEEDQESDEDNLVINIVGRSSKRGKLFEDWGQKTNITNQDSLVNEPEALSNTNGKKQETQRANQIFDNKRKQSVREDKPNNTVPSKKKRGMEISHNCTGDQVVINTKPVDEDPGSIRLSSDVAIAQKKSSEMASSTKSAWKALVSQKGNTAFNISDILTNRNSAIKTEPGSDTDTEPGSDTEAGSGSDTEAIPSSNTEAEPGSDSEAEYFSDTEVESGSDTEAEPSSDTEIEPGSDTEAKPGSDAEAEPRSDAEAKPRSDTEAEPSSDTEAEPRSDFEAEYGSDTEVESGSDTEAEPGSDTETEPGSDTETEPGSDTEAEPHSDAEAEPRSDTENKPGFDIAPEHCSNGSNGRQDQSSKDEELEKHSDAQSAEQTASEDLLARGASWKRKSSWLQMVADANASAFSLSQVLPDVTFQKQEPQQFKVIDFSSSSRGKQDKFLDKKSFAEDIGEPQRPANTRNPNEDVLTNEQNTGDPVGEKLNSHSTAPVLGVNLIPSNRPMGEIINSETCPFMKSADSMKEWAKSKAALSGSHKRKGKEMDSLQKQRGK</sequence>
<feature type="compositionally biased region" description="Polar residues" evidence="5">
    <location>
        <begin position="720"/>
        <end position="738"/>
    </location>
</feature>
<feature type="compositionally biased region" description="Polar residues" evidence="5">
    <location>
        <begin position="313"/>
        <end position="330"/>
    </location>
</feature>
<feature type="compositionally biased region" description="Basic and acidic residues" evidence="5">
    <location>
        <begin position="331"/>
        <end position="343"/>
    </location>
</feature>
<feature type="domain" description="RRM" evidence="6">
    <location>
        <begin position="5"/>
        <end position="83"/>
    </location>
</feature>
<evidence type="ECO:0000256" key="1">
    <source>
        <dbReference type="ARBA" id="ARBA00004604"/>
    </source>
</evidence>
<dbReference type="SMART" id="SM00360">
    <property type="entry name" value="RRM"/>
    <property type="match status" value="1"/>
</dbReference>
<dbReference type="InterPro" id="IPR035979">
    <property type="entry name" value="RBD_domain_sf"/>
</dbReference>
<feature type="compositionally biased region" description="Basic and acidic residues" evidence="5">
    <location>
        <begin position="802"/>
        <end position="813"/>
    </location>
</feature>
<evidence type="ECO:0000256" key="5">
    <source>
        <dbReference type="SAM" id="MobiDB-lite"/>
    </source>
</evidence>
<protein>
    <submittedName>
        <fullName evidence="7">Protein REPRESSOR OF SILENCING 3</fullName>
    </submittedName>
</protein>
<gene>
    <name evidence="7" type="ORF">AAHA92_03503</name>
</gene>
<evidence type="ECO:0000256" key="4">
    <source>
        <dbReference type="PROSITE-ProRule" id="PRU00176"/>
    </source>
</evidence>
<keyword evidence="8" id="KW-1185">Reference proteome</keyword>
<feature type="compositionally biased region" description="Acidic residues" evidence="5">
    <location>
        <begin position="465"/>
        <end position="499"/>
    </location>
</feature>
<feature type="region of interest" description="Disordered" evidence="5">
    <location>
        <begin position="256"/>
        <end position="280"/>
    </location>
</feature>
<feature type="compositionally biased region" description="Polar residues" evidence="5">
    <location>
        <begin position="444"/>
        <end position="462"/>
    </location>
</feature>
<feature type="compositionally biased region" description="Basic and acidic residues" evidence="5">
    <location>
        <begin position="583"/>
        <end position="601"/>
    </location>
</feature>
<keyword evidence="3" id="KW-0539">Nucleus</keyword>
<evidence type="ECO:0000256" key="3">
    <source>
        <dbReference type="ARBA" id="ARBA00023242"/>
    </source>
</evidence>
<dbReference type="GO" id="GO:0005730">
    <property type="term" value="C:nucleolus"/>
    <property type="evidence" value="ECO:0007669"/>
    <property type="project" value="UniProtKB-SubCell"/>
</dbReference>
<feature type="compositionally biased region" description="Polar residues" evidence="5">
    <location>
        <begin position="415"/>
        <end position="434"/>
    </location>
</feature>
<evidence type="ECO:0000313" key="8">
    <source>
        <dbReference type="Proteomes" id="UP001567538"/>
    </source>
</evidence>
<feature type="region of interest" description="Disordered" evidence="5">
    <location>
        <begin position="301"/>
        <end position="356"/>
    </location>
</feature>
<dbReference type="EMBL" id="JBEAFC010000002">
    <property type="protein sequence ID" value="KAL1568099.1"/>
    <property type="molecule type" value="Genomic_DNA"/>
</dbReference>
<dbReference type="CDD" id="cd12226">
    <property type="entry name" value="RRM_NOL8"/>
    <property type="match status" value="1"/>
</dbReference>
<feature type="region of interest" description="Disordered" evidence="5">
    <location>
        <begin position="415"/>
        <end position="644"/>
    </location>
</feature>
<evidence type="ECO:0000313" key="7">
    <source>
        <dbReference type="EMBL" id="KAL1568099.1"/>
    </source>
</evidence>
<comment type="subcellular location">
    <subcellularLocation>
        <location evidence="1">Nucleus</location>
        <location evidence="1">Nucleolus</location>
    </subcellularLocation>
</comment>
<dbReference type="SUPFAM" id="SSF54928">
    <property type="entry name" value="RNA-binding domain, RBD"/>
    <property type="match status" value="1"/>
</dbReference>
<dbReference type="Gene3D" id="3.30.70.330">
    <property type="match status" value="1"/>
</dbReference>
<feature type="compositionally biased region" description="Basic and acidic residues" evidence="5">
    <location>
        <begin position="699"/>
        <end position="711"/>
    </location>
</feature>
<dbReference type="Proteomes" id="UP001567538">
    <property type="component" value="Unassembled WGS sequence"/>
</dbReference>
<organism evidence="7 8">
    <name type="scientific">Salvia divinorum</name>
    <name type="common">Maria pastora</name>
    <name type="synonym">Diviner's sage</name>
    <dbReference type="NCBI Taxonomy" id="28513"/>
    <lineage>
        <taxon>Eukaryota</taxon>
        <taxon>Viridiplantae</taxon>
        <taxon>Streptophyta</taxon>
        <taxon>Embryophyta</taxon>
        <taxon>Tracheophyta</taxon>
        <taxon>Spermatophyta</taxon>
        <taxon>Magnoliopsida</taxon>
        <taxon>eudicotyledons</taxon>
        <taxon>Gunneridae</taxon>
        <taxon>Pentapetalae</taxon>
        <taxon>asterids</taxon>
        <taxon>lamiids</taxon>
        <taxon>Lamiales</taxon>
        <taxon>Lamiaceae</taxon>
        <taxon>Nepetoideae</taxon>
        <taxon>Mentheae</taxon>
        <taxon>Salviinae</taxon>
        <taxon>Salvia</taxon>
        <taxon>Salvia subgen. Calosphace</taxon>
    </lineage>
</organism>
<dbReference type="GO" id="GO:0003723">
    <property type="term" value="F:RNA binding"/>
    <property type="evidence" value="ECO:0007669"/>
    <property type="project" value="UniProtKB-UniRule"/>
</dbReference>
<comment type="caution">
    <text evidence="7">The sequence shown here is derived from an EMBL/GenBank/DDBJ whole genome shotgun (WGS) entry which is preliminary data.</text>
</comment>
<keyword evidence="2 4" id="KW-0694">RNA-binding</keyword>
<dbReference type="PANTHER" id="PTHR23099">
    <property type="entry name" value="TRANSCRIPTIONAL REGULATOR"/>
    <property type="match status" value="1"/>
</dbReference>
<accession>A0ABD1IHB2</accession>
<dbReference type="AlphaFoldDB" id="A0ABD1IHB2"/>
<dbReference type="InterPro" id="IPR000504">
    <property type="entry name" value="RRM_dom"/>
</dbReference>
<feature type="region of interest" description="Disordered" evidence="5">
    <location>
        <begin position="180"/>
        <end position="208"/>
    </location>
</feature>
<dbReference type="PANTHER" id="PTHR23099:SF0">
    <property type="entry name" value="GERM CELL NUCLEAR ACIDIC PROTEIN"/>
    <property type="match status" value="1"/>
</dbReference>
<proteinExistence type="predicted"/>
<dbReference type="InterPro" id="IPR012677">
    <property type="entry name" value="Nucleotide-bd_a/b_plait_sf"/>
</dbReference>
<name>A0ABD1IHB2_SALDI</name>
<feature type="compositionally biased region" description="Basic and acidic residues" evidence="5">
    <location>
        <begin position="620"/>
        <end position="632"/>
    </location>
</feature>
<feature type="region of interest" description="Disordered" evidence="5">
    <location>
        <begin position="681"/>
        <end position="749"/>
    </location>
</feature>
<feature type="compositionally biased region" description="Acidic residues" evidence="5">
    <location>
        <begin position="256"/>
        <end position="275"/>
    </location>
</feature>
<dbReference type="InterPro" id="IPR034138">
    <property type="entry name" value="NOP8_RRM"/>
</dbReference>